<organism evidence="3 4">
    <name type="scientific">Teladorsagia circumcincta</name>
    <name type="common">Brown stomach worm</name>
    <name type="synonym">Ostertagia circumcincta</name>
    <dbReference type="NCBI Taxonomy" id="45464"/>
    <lineage>
        <taxon>Eukaryota</taxon>
        <taxon>Metazoa</taxon>
        <taxon>Ecdysozoa</taxon>
        <taxon>Nematoda</taxon>
        <taxon>Chromadorea</taxon>
        <taxon>Rhabditida</taxon>
        <taxon>Rhabditina</taxon>
        <taxon>Rhabditomorpha</taxon>
        <taxon>Strongyloidea</taxon>
        <taxon>Trichostrongylidae</taxon>
        <taxon>Teladorsagia</taxon>
    </lineage>
</organism>
<dbReference type="InterPro" id="IPR019430">
    <property type="entry name" value="7TM_GPCR_serpentine_rcpt_Srx"/>
</dbReference>
<proteinExistence type="predicted"/>
<keyword evidence="1" id="KW-0812">Transmembrane</keyword>
<keyword evidence="4" id="KW-1185">Reference proteome</keyword>
<evidence type="ECO:0000313" key="3">
    <source>
        <dbReference type="EMBL" id="PIO55788.1"/>
    </source>
</evidence>
<sequence length="70" mass="7924">MISLTGTEAEAHNKRRLRKEAQLFTQSFLSSCMYSFMLLCFHLITRVMPNGFGLFMCTTFVWAVSHTAGG</sequence>
<dbReference type="OrthoDB" id="5830666at2759"/>
<reference evidence="3 4" key="1">
    <citation type="submission" date="2015-09" db="EMBL/GenBank/DDBJ databases">
        <title>Draft genome of the parasitic nematode Teladorsagia circumcincta isolate WARC Sus (inbred).</title>
        <authorList>
            <person name="Mitreva M."/>
        </authorList>
    </citation>
    <scope>NUCLEOTIDE SEQUENCE [LARGE SCALE GENOMIC DNA]</scope>
    <source>
        <strain evidence="3 4">S</strain>
    </source>
</reference>
<feature type="domain" description="7TM GPCR serpentine receptor class x (Srx)" evidence="2">
    <location>
        <begin position="8"/>
        <end position="70"/>
    </location>
</feature>
<dbReference type="AlphaFoldDB" id="A0A2G9TD26"/>
<keyword evidence="1" id="KW-1133">Transmembrane helix</keyword>
<evidence type="ECO:0000313" key="4">
    <source>
        <dbReference type="Proteomes" id="UP000230423"/>
    </source>
</evidence>
<name>A0A2G9TD26_TELCI</name>
<gene>
    <name evidence="3" type="ORF">TELCIR_22823</name>
</gene>
<accession>A0A2G9TD26</accession>
<evidence type="ECO:0000256" key="1">
    <source>
        <dbReference type="SAM" id="Phobius"/>
    </source>
</evidence>
<dbReference type="EMBL" id="KZ384215">
    <property type="protein sequence ID" value="PIO55788.1"/>
    <property type="molecule type" value="Genomic_DNA"/>
</dbReference>
<protein>
    <recommendedName>
        <fullName evidence="2">7TM GPCR serpentine receptor class x (Srx) domain-containing protein</fullName>
    </recommendedName>
</protein>
<feature type="non-terminal residue" evidence="3">
    <location>
        <position position="70"/>
    </location>
</feature>
<keyword evidence="1" id="KW-0472">Membrane</keyword>
<evidence type="ECO:0000259" key="2">
    <source>
        <dbReference type="Pfam" id="PF10328"/>
    </source>
</evidence>
<dbReference type="Proteomes" id="UP000230423">
    <property type="component" value="Unassembled WGS sequence"/>
</dbReference>
<dbReference type="Pfam" id="PF10328">
    <property type="entry name" value="7TM_GPCR_Srx"/>
    <property type="match status" value="1"/>
</dbReference>
<feature type="transmembrane region" description="Helical" evidence="1">
    <location>
        <begin position="23"/>
        <end position="45"/>
    </location>
</feature>